<keyword evidence="5" id="KW-1185">Reference proteome</keyword>
<dbReference type="PANTHER" id="PTHR24543:SF325">
    <property type="entry name" value="F5_8 TYPE C DOMAIN-CONTAINING PROTEIN"/>
    <property type="match status" value="1"/>
</dbReference>
<feature type="region of interest" description="Disordered" evidence="1">
    <location>
        <begin position="1"/>
        <end position="61"/>
    </location>
</feature>
<proteinExistence type="predicted"/>
<dbReference type="PROSITE" id="PS50948">
    <property type="entry name" value="PAN"/>
    <property type="match status" value="1"/>
</dbReference>
<dbReference type="PANTHER" id="PTHR24543">
    <property type="entry name" value="MULTICOPPER OXIDASE-RELATED"/>
    <property type="match status" value="1"/>
</dbReference>
<comment type="caution">
    <text evidence="4">The sequence shown here is derived from an EMBL/GenBank/DDBJ whole genome shotgun (WGS) entry which is preliminary data.</text>
</comment>
<evidence type="ECO:0000256" key="1">
    <source>
        <dbReference type="SAM" id="MobiDB-lite"/>
    </source>
</evidence>
<dbReference type="InterPro" id="IPR008979">
    <property type="entry name" value="Galactose-bd-like_sf"/>
</dbReference>
<evidence type="ECO:0000313" key="5">
    <source>
        <dbReference type="Proteomes" id="UP001159428"/>
    </source>
</evidence>
<organism evidence="4 5">
    <name type="scientific">Pocillopora meandrina</name>
    <dbReference type="NCBI Taxonomy" id="46732"/>
    <lineage>
        <taxon>Eukaryota</taxon>
        <taxon>Metazoa</taxon>
        <taxon>Cnidaria</taxon>
        <taxon>Anthozoa</taxon>
        <taxon>Hexacorallia</taxon>
        <taxon>Scleractinia</taxon>
        <taxon>Astrocoeniina</taxon>
        <taxon>Pocilloporidae</taxon>
        <taxon>Pocillopora</taxon>
    </lineage>
</organism>
<gene>
    <name evidence="4" type="ORF">PMEA_00024490</name>
</gene>
<dbReference type="AlphaFoldDB" id="A0AAU9XL51"/>
<dbReference type="EMBL" id="CALNXJ010000046">
    <property type="protein sequence ID" value="CAH3149770.1"/>
    <property type="molecule type" value="Genomic_DNA"/>
</dbReference>
<dbReference type="InterPro" id="IPR000421">
    <property type="entry name" value="FA58C"/>
</dbReference>
<feature type="compositionally biased region" description="Polar residues" evidence="1">
    <location>
        <begin position="166"/>
        <end position="180"/>
    </location>
</feature>
<name>A0AAU9XL51_9CNID</name>
<sequence length="587" mass="66441">MKKKSKGTKVQGKVRQIKKTDTDQEAESFAAVDENSEEVQTRKESTQIIGENATETEFKDDDDRLIAVIDKNPVKPSSCVNDDQDDDEDAPVDVSWKAAKESALRERTLEREIVLDTKRKEKQMRIERDEKLREQKERKRAREYSRLPMEILQKVARQQESEETLKSQTIESRSHVTFDNSSEDEQDEREEQKEEQGVVQEETPGIKVLVLPRETKKPKKIQQSANLFLQERLYGDRVQRISASRSSDLMKKSRNTLVPARNFSKKSCVGERRLHADFIMMRSKVADNLESPFMSIHKTVVFLILSVSSLGKTAGQLPCRTTKSVPDYALKGHVISSPEGKRLESCVAVCDSINNCFSINYYISSKKCELNNKTAKWYANDLRVTPGAVYLDILSRDYTPCVDRNPPCSAGKCVPIPGSLATRCLCDGNAVACHNQPCISKPLGMEDGSIADNQLTASSTHPTVQLGWGRLHDTRGSWSANTDSGTQWFQVSFLPNVKRITDIATQGNGKSWWWVKTYYVMYRKGGEPLRNYEENNQRVVFQGNTDKDSVVKKNIKNPFEADSVRLTSLGYVGKVALRIELYGCDVI</sequence>
<dbReference type="SMART" id="SM00231">
    <property type="entry name" value="FA58C"/>
    <property type="match status" value="1"/>
</dbReference>
<dbReference type="InterPro" id="IPR003609">
    <property type="entry name" value="Pan_app"/>
</dbReference>
<feature type="domain" description="Apple" evidence="3">
    <location>
        <begin position="319"/>
        <end position="395"/>
    </location>
</feature>
<dbReference type="Pfam" id="PF00754">
    <property type="entry name" value="F5_F8_type_C"/>
    <property type="match status" value="1"/>
</dbReference>
<dbReference type="PROSITE" id="PS50022">
    <property type="entry name" value="FA58C_3"/>
    <property type="match status" value="1"/>
</dbReference>
<evidence type="ECO:0000259" key="3">
    <source>
        <dbReference type="PROSITE" id="PS50948"/>
    </source>
</evidence>
<evidence type="ECO:0000259" key="2">
    <source>
        <dbReference type="PROSITE" id="PS50022"/>
    </source>
</evidence>
<dbReference type="Proteomes" id="UP001159428">
    <property type="component" value="Unassembled WGS sequence"/>
</dbReference>
<reference evidence="4 5" key="1">
    <citation type="submission" date="2022-05" db="EMBL/GenBank/DDBJ databases">
        <authorList>
            <consortium name="Genoscope - CEA"/>
            <person name="William W."/>
        </authorList>
    </citation>
    <scope>NUCLEOTIDE SEQUENCE [LARGE SCALE GENOMIC DNA]</scope>
</reference>
<dbReference type="CDD" id="cd00057">
    <property type="entry name" value="FA58C"/>
    <property type="match status" value="1"/>
</dbReference>
<evidence type="ECO:0000313" key="4">
    <source>
        <dbReference type="EMBL" id="CAH3149770.1"/>
    </source>
</evidence>
<dbReference type="Pfam" id="PF00024">
    <property type="entry name" value="PAN_1"/>
    <property type="match status" value="1"/>
</dbReference>
<protein>
    <submittedName>
        <fullName evidence="4">Uncharacterized protein</fullName>
    </submittedName>
</protein>
<accession>A0AAU9XL51</accession>
<dbReference type="SUPFAM" id="SSF49785">
    <property type="entry name" value="Galactose-binding domain-like"/>
    <property type="match status" value="1"/>
</dbReference>
<feature type="compositionally biased region" description="Polar residues" evidence="1">
    <location>
        <begin position="46"/>
        <end position="55"/>
    </location>
</feature>
<dbReference type="Gene3D" id="2.60.120.260">
    <property type="entry name" value="Galactose-binding domain-like"/>
    <property type="match status" value="1"/>
</dbReference>
<feature type="region of interest" description="Disordered" evidence="1">
    <location>
        <begin position="116"/>
        <end position="199"/>
    </location>
</feature>
<feature type="compositionally biased region" description="Basic and acidic residues" evidence="1">
    <location>
        <begin position="116"/>
        <end position="145"/>
    </location>
</feature>
<dbReference type="FunFam" id="2.60.120.260:FF:000016">
    <property type="entry name" value="Contactin-associated protein-like 4 isoform 1"/>
    <property type="match status" value="1"/>
</dbReference>
<feature type="domain" description="F5/8 type C" evidence="2">
    <location>
        <begin position="438"/>
        <end position="584"/>
    </location>
</feature>